<dbReference type="PANTHER" id="PTHR43017">
    <property type="entry name" value="GALACTOSIDE O-ACETYLTRANSFERASE"/>
    <property type="match status" value="1"/>
</dbReference>
<dbReference type="InterPro" id="IPR011004">
    <property type="entry name" value="Trimer_LpxA-like_sf"/>
</dbReference>
<keyword evidence="3" id="KW-0677">Repeat</keyword>
<evidence type="ECO:0000256" key="5">
    <source>
        <dbReference type="RuleBase" id="RU367021"/>
    </source>
</evidence>
<accession>A0A805YZ33</accession>
<dbReference type="SUPFAM" id="SSF51161">
    <property type="entry name" value="Trimeric LpxA-like enzymes"/>
    <property type="match status" value="1"/>
</dbReference>
<evidence type="ECO:0000256" key="1">
    <source>
        <dbReference type="ARBA" id="ARBA00007274"/>
    </source>
</evidence>
<evidence type="ECO:0000259" key="6">
    <source>
        <dbReference type="SMART" id="SM01266"/>
    </source>
</evidence>
<keyword evidence="2 5" id="KW-0808">Transferase</keyword>
<dbReference type="Pfam" id="PF00132">
    <property type="entry name" value="Hexapep"/>
    <property type="match status" value="1"/>
</dbReference>
<dbReference type="SMART" id="SM01266">
    <property type="entry name" value="Mac"/>
    <property type="match status" value="1"/>
</dbReference>
<evidence type="ECO:0000313" key="8">
    <source>
        <dbReference type="Proteomes" id="UP000000664"/>
    </source>
</evidence>
<evidence type="ECO:0000313" key="7">
    <source>
        <dbReference type="EMBL" id="ABJ60373.1"/>
    </source>
</evidence>
<dbReference type="InterPro" id="IPR039369">
    <property type="entry name" value="LacA-like"/>
</dbReference>
<protein>
    <recommendedName>
        <fullName evidence="5">Acetyltransferase</fullName>
        <ecNumber evidence="5">2.3.1.-</ecNumber>
    </recommendedName>
</protein>
<gene>
    <name evidence="7" type="ordered locus">LGAS_0997</name>
</gene>
<name>A0A805YZ33_LACGA</name>
<organism evidence="7 8">
    <name type="scientific">Lactobacillus gasseri (strain ATCC 33323 / DSM 20243 / BCRC 14619 / CIP 102991 / JCM 1131 / KCTC 3163 / NCIMB 11718 / NCTC 13722 / AM63)</name>
    <dbReference type="NCBI Taxonomy" id="324831"/>
    <lineage>
        <taxon>Bacteria</taxon>
        <taxon>Bacillati</taxon>
        <taxon>Bacillota</taxon>
        <taxon>Bacilli</taxon>
        <taxon>Lactobacillales</taxon>
        <taxon>Lactobacillaceae</taxon>
        <taxon>Lactobacillus</taxon>
    </lineage>
</organism>
<dbReference type="InterPro" id="IPR001451">
    <property type="entry name" value="Hexapep"/>
</dbReference>
<dbReference type="EC" id="2.3.1.-" evidence="5"/>
<comment type="similarity">
    <text evidence="1 5">Belongs to the transferase hexapeptide repeat family.</text>
</comment>
<keyword evidence="4 5" id="KW-0012">Acyltransferase</keyword>
<dbReference type="Gene3D" id="2.160.10.10">
    <property type="entry name" value="Hexapeptide repeat proteins"/>
    <property type="match status" value="1"/>
</dbReference>
<dbReference type="FunFam" id="2.160.10.10:FF:000025">
    <property type="entry name" value="Hexapeptide-repeat containing-acetyltransferase"/>
    <property type="match status" value="1"/>
</dbReference>
<dbReference type="InterPro" id="IPR024688">
    <property type="entry name" value="Mac_dom"/>
</dbReference>
<evidence type="ECO:0000256" key="2">
    <source>
        <dbReference type="ARBA" id="ARBA00022679"/>
    </source>
</evidence>
<dbReference type="CDD" id="cd03357">
    <property type="entry name" value="LbH_MAT_GAT"/>
    <property type="match status" value="1"/>
</dbReference>
<dbReference type="Pfam" id="PF12464">
    <property type="entry name" value="Mac"/>
    <property type="match status" value="1"/>
</dbReference>
<dbReference type="PANTHER" id="PTHR43017:SF1">
    <property type="entry name" value="ACETYLTRANSFERASE YJL218W-RELATED"/>
    <property type="match status" value="1"/>
</dbReference>
<dbReference type="AlphaFoldDB" id="A0A805YZ33"/>
<dbReference type="KEGG" id="lga:LGAS_0997"/>
<reference evidence="7 8" key="1">
    <citation type="journal article" date="2006" name="Proc. Natl. Acad. Sci. U.S.A.">
        <title>Comparative genomics of the lactic acid bacteria.</title>
        <authorList>
            <person name="Makarova K."/>
            <person name="Slesarev A."/>
            <person name="Wolf Y."/>
            <person name="Sorokin A."/>
            <person name="Mirkin B."/>
            <person name="Koonin E."/>
            <person name="Pavlov A."/>
            <person name="Pavlova N."/>
            <person name="Karamychev V."/>
            <person name="Polouchine N."/>
            <person name="Shakhova V."/>
            <person name="Grigoriev I."/>
            <person name="Lou Y."/>
            <person name="Rohksar D."/>
            <person name="Lucas S."/>
            <person name="Huang K."/>
            <person name="Goodstein D.M."/>
            <person name="Hawkins T."/>
            <person name="Plengvidhya V."/>
            <person name="Welker D."/>
            <person name="Hughes J."/>
            <person name="Goh Y."/>
            <person name="Benson A."/>
            <person name="Baldwin K."/>
            <person name="Lee J.H."/>
            <person name="Diaz-Muniz I."/>
            <person name="Dosti B."/>
            <person name="Smeianov V."/>
            <person name="Wechter W."/>
            <person name="Barabote R."/>
            <person name="Lorca G."/>
            <person name="Altermann E."/>
            <person name="Barrangou R."/>
            <person name="Ganesan B."/>
            <person name="Xie Y."/>
            <person name="Rawsthorne H."/>
            <person name="Tamir D."/>
            <person name="Parker C."/>
            <person name="Breidt F."/>
            <person name="Broadbent J."/>
            <person name="Hutkins R."/>
            <person name="O'Sullivan D."/>
            <person name="Steele J."/>
            <person name="Unlu G."/>
            <person name="Saier M."/>
            <person name="Klaenhammer T."/>
            <person name="Richardson P."/>
            <person name="Kozyavkin S."/>
            <person name="Weimer B."/>
            <person name="Mills D."/>
        </authorList>
    </citation>
    <scope>NUCLEOTIDE SEQUENCE [LARGE SCALE GENOMIC DNA]</scope>
    <source>
        <strain evidence="8">ATCC 33323 / DSM 20243 / BCRC 14619 / CIP 102991 / JCM 1131 / KCTC 3163 / NCIMB 11718 / NCTC 13722 / AM63</strain>
    </source>
</reference>
<sequence length="206" mass="22853">MIMEENTKKMLAGLPYRPDTKELSRISMKAHRLSRDYNQTADEDKEVRKAIIDELFPDHETGVYLQGPIEVDYGKFTKLGKNFYANFNLTILDTCPVTIGDNVMCGPNTSLVTPLHPLLPEQRNARLQKDGKIADIEYGAPITIGDNCWLASNVTVCPGVTIGKNCVIGAGSVVTKDIPDNSLVLGVPGRVVRKITEKDRLDNYPY</sequence>
<proteinExistence type="inferred from homology"/>
<dbReference type="Proteomes" id="UP000000664">
    <property type="component" value="Chromosome"/>
</dbReference>
<dbReference type="GO" id="GO:0008870">
    <property type="term" value="F:galactoside O-acetyltransferase activity"/>
    <property type="evidence" value="ECO:0007669"/>
    <property type="project" value="TreeGrafter"/>
</dbReference>
<evidence type="ECO:0000256" key="4">
    <source>
        <dbReference type="ARBA" id="ARBA00023315"/>
    </source>
</evidence>
<feature type="domain" description="Maltose/galactoside acetyltransferase" evidence="6">
    <location>
        <begin position="7"/>
        <end position="61"/>
    </location>
</feature>
<evidence type="ECO:0000256" key="3">
    <source>
        <dbReference type="ARBA" id="ARBA00022737"/>
    </source>
</evidence>
<dbReference type="EMBL" id="CP000413">
    <property type="protein sequence ID" value="ABJ60373.1"/>
    <property type="molecule type" value="Genomic_DNA"/>
</dbReference>